<reference evidence="2" key="1">
    <citation type="submission" date="2023-10" db="EMBL/GenBank/DDBJ databases">
        <title>Genome assembly of Pristionchus species.</title>
        <authorList>
            <person name="Yoshida K."/>
            <person name="Sommer R.J."/>
        </authorList>
    </citation>
    <scope>NUCLEOTIDE SEQUENCE</scope>
    <source>
        <strain evidence="2">RS5133</strain>
    </source>
</reference>
<comment type="caution">
    <text evidence="2">The sequence shown here is derived from an EMBL/GenBank/DDBJ whole genome shotgun (WGS) entry which is preliminary data.</text>
</comment>
<organism evidence="2 3">
    <name type="scientific">Pristionchus fissidentatus</name>
    <dbReference type="NCBI Taxonomy" id="1538716"/>
    <lineage>
        <taxon>Eukaryota</taxon>
        <taxon>Metazoa</taxon>
        <taxon>Ecdysozoa</taxon>
        <taxon>Nematoda</taxon>
        <taxon>Chromadorea</taxon>
        <taxon>Rhabditida</taxon>
        <taxon>Rhabditina</taxon>
        <taxon>Diplogasteromorpha</taxon>
        <taxon>Diplogasteroidea</taxon>
        <taxon>Neodiplogasteridae</taxon>
        <taxon>Pristionchus</taxon>
    </lineage>
</organism>
<dbReference type="EMBL" id="BTSY01000004">
    <property type="protein sequence ID" value="GMT21807.1"/>
    <property type="molecule type" value="Genomic_DNA"/>
</dbReference>
<sequence length="189" mass="20831">LIVNMVLRLIVLAALVSDAASYVYTCNEMKNKLIPERVFINATEACIVPPEGVEYPIFPSPYSSYVTHTYLVDIGSDLDYPLNTFMETDGRYCKSGVGPWTLQLRHIGVDQIVCDSEGKHSELVLIFTSDNSIEKNIVRASSMPKTKTFGKGTYTFVALEGGLIIGKLSVVPYKETTLQFFTGAGDSIE</sequence>
<protein>
    <submittedName>
        <fullName evidence="2">Uncharacterized protein</fullName>
    </submittedName>
</protein>
<keyword evidence="3" id="KW-1185">Reference proteome</keyword>
<feature type="non-terminal residue" evidence="2">
    <location>
        <position position="1"/>
    </location>
</feature>
<feature type="non-terminal residue" evidence="2">
    <location>
        <position position="189"/>
    </location>
</feature>
<proteinExistence type="predicted"/>
<gene>
    <name evidence="2" type="ORF">PFISCL1PPCAC_13104</name>
</gene>
<evidence type="ECO:0000256" key="1">
    <source>
        <dbReference type="SAM" id="SignalP"/>
    </source>
</evidence>
<evidence type="ECO:0000313" key="3">
    <source>
        <dbReference type="Proteomes" id="UP001432322"/>
    </source>
</evidence>
<name>A0AAV5VUZ7_9BILA</name>
<keyword evidence="1" id="KW-0732">Signal</keyword>
<dbReference type="AlphaFoldDB" id="A0AAV5VUZ7"/>
<feature type="chain" id="PRO_5043652523" evidence="1">
    <location>
        <begin position="22"/>
        <end position="189"/>
    </location>
</feature>
<dbReference type="Proteomes" id="UP001432322">
    <property type="component" value="Unassembled WGS sequence"/>
</dbReference>
<accession>A0AAV5VUZ7</accession>
<feature type="signal peptide" evidence="1">
    <location>
        <begin position="1"/>
        <end position="21"/>
    </location>
</feature>
<evidence type="ECO:0000313" key="2">
    <source>
        <dbReference type="EMBL" id="GMT21807.1"/>
    </source>
</evidence>